<accession>A0ABY8FRT2</accession>
<reference evidence="6 7" key="1">
    <citation type="submission" date="2023-03" db="EMBL/GenBank/DDBJ databases">
        <title>Altererythrobacter sp. CAU 1644 isolated from sand.</title>
        <authorList>
            <person name="Kim W."/>
        </authorList>
    </citation>
    <scope>NUCLEOTIDE SEQUENCE [LARGE SCALE GENOMIC DNA]</scope>
    <source>
        <strain evidence="6 7">CAU 1644</strain>
    </source>
</reference>
<evidence type="ECO:0000256" key="1">
    <source>
        <dbReference type="ARBA" id="ARBA00023015"/>
    </source>
</evidence>
<feature type="domain" description="HTH tetR-type" evidence="5">
    <location>
        <begin position="10"/>
        <end position="70"/>
    </location>
</feature>
<proteinExistence type="predicted"/>
<evidence type="ECO:0000313" key="7">
    <source>
        <dbReference type="Proteomes" id="UP001215827"/>
    </source>
</evidence>
<keyword evidence="3" id="KW-0804">Transcription</keyword>
<dbReference type="InterPro" id="IPR025996">
    <property type="entry name" value="MT1864/Rv1816-like_C"/>
</dbReference>
<evidence type="ECO:0000256" key="2">
    <source>
        <dbReference type="ARBA" id="ARBA00023125"/>
    </source>
</evidence>
<dbReference type="SUPFAM" id="SSF46689">
    <property type="entry name" value="Homeodomain-like"/>
    <property type="match status" value="1"/>
</dbReference>
<dbReference type="InterPro" id="IPR050109">
    <property type="entry name" value="HTH-type_TetR-like_transc_reg"/>
</dbReference>
<evidence type="ECO:0000256" key="3">
    <source>
        <dbReference type="ARBA" id="ARBA00023163"/>
    </source>
</evidence>
<dbReference type="InterPro" id="IPR036271">
    <property type="entry name" value="Tet_transcr_reg_TetR-rel_C_sf"/>
</dbReference>
<dbReference type="Proteomes" id="UP001215827">
    <property type="component" value="Chromosome"/>
</dbReference>
<dbReference type="PRINTS" id="PR00455">
    <property type="entry name" value="HTHTETR"/>
</dbReference>
<feature type="DNA-binding region" description="H-T-H motif" evidence="4">
    <location>
        <begin position="33"/>
        <end position="52"/>
    </location>
</feature>
<keyword evidence="7" id="KW-1185">Reference proteome</keyword>
<gene>
    <name evidence="6" type="ORF">P7228_01265</name>
</gene>
<keyword evidence="2 4" id="KW-0238">DNA-binding</keyword>
<evidence type="ECO:0000313" key="6">
    <source>
        <dbReference type="EMBL" id="WFL77726.1"/>
    </source>
</evidence>
<sequence>MQAKKRFHHGNLKSALLDAALSILDASGPDAITIREVARRAGVSHAAPANHFADRRALLTEVSLLLFGQLASDIENKIEAERQSGMARIRSFADCLIEYGLEHPERYRMLWRRDLVSNEDQRLIRAMDGIYDRLIAEISSIGQPDNSDPHTLAIALWSLAHGYVSMRLDGNFDPATDDVTGEPRANAILDIFLAPYAT</sequence>
<dbReference type="InterPro" id="IPR001647">
    <property type="entry name" value="HTH_TetR"/>
</dbReference>
<organism evidence="6 7">
    <name type="scientific">Altererythrobacter arenosus</name>
    <dbReference type="NCBI Taxonomy" id="3032592"/>
    <lineage>
        <taxon>Bacteria</taxon>
        <taxon>Pseudomonadati</taxon>
        <taxon>Pseudomonadota</taxon>
        <taxon>Alphaproteobacteria</taxon>
        <taxon>Sphingomonadales</taxon>
        <taxon>Erythrobacteraceae</taxon>
        <taxon>Altererythrobacter</taxon>
    </lineage>
</organism>
<protein>
    <submittedName>
        <fullName evidence="6">TetR/AcrR family transcriptional regulator</fullName>
    </submittedName>
</protein>
<keyword evidence="1" id="KW-0805">Transcription regulation</keyword>
<evidence type="ECO:0000259" key="5">
    <source>
        <dbReference type="PROSITE" id="PS50977"/>
    </source>
</evidence>
<name>A0ABY8FRT2_9SPHN</name>
<dbReference type="PANTHER" id="PTHR30055">
    <property type="entry name" value="HTH-TYPE TRANSCRIPTIONAL REGULATOR RUTR"/>
    <property type="match status" value="1"/>
</dbReference>
<dbReference type="EMBL" id="CP121106">
    <property type="protein sequence ID" value="WFL77726.1"/>
    <property type="molecule type" value="Genomic_DNA"/>
</dbReference>
<dbReference type="RefSeq" id="WP_278016418.1">
    <property type="nucleotide sequence ID" value="NZ_CP121106.1"/>
</dbReference>
<dbReference type="Pfam" id="PF00440">
    <property type="entry name" value="TetR_N"/>
    <property type="match status" value="1"/>
</dbReference>
<dbReference type="SUPFAM" id="SSF48498">
    <property type="entry name" value="Tetracyclin repressor-like, C-terminal domain"/>
    <property type="match status" value="1"/>
</dbReference>
<evidence type="ECO:0000256" key="4">
    <source>
        <dbReference type="PROSITE-ProRule" id="PRU00335"/>
    </source>
</evidence>
<dbReference type="PROSITE" id="PS50977">
    <property type="entry name" value="HTH_TETR_2"/>
    <property type="match status" value="1"/>
</dbReference>
<dbReference type="Pfam" id="PF13305">
    <property type="entry name" value="TetR_C_33"/>
    <property type="match status" value="1"/>
</dbReference>
<dbReference type="Gene3D" id="1.10.357.10">
    <property type="entry name" value="Tetracycline Repressor, domain 2"/>
    <property type="match status" value="1"/>
</dbReference>
<dbReference type="PANTHER" id="PTHR30055:SF220">
    <property type="entry name" value="TETR-FAMILY REGULATORY PROTEIN"/>
    <property type="match status" value="1"/>
</dbReference>
<dbReference type="InterPro" id="IPR009057">
    <property type="entry name" value="Homeodomain-like_sf"/>
</dbReference>